<evidence type="ECO:0000256" key="3">
    <source>
        <dbReference type="ARBA" id="ARBA00022475"/>
    </source>
</evidence>
<keyword evidence="7" id="KW-0813">Transport</keyword>
<evidence type="ECO:0000313" key="11">
    <source>
        <dbReference type="EMBL" id="GAA5142768.1"/>
    </source>
</evidence>
<comment type="similarity">
    <text evidence="2 7">Belongs to the ExbD/TolR family.</text>
</comment>
<comment type="caution">
    <text evidence="11">The sequence shown here is derived from an EMBL/GenBank/DDBJ whole genome shotgun (WGS) entry which is preliminary data.</text>
</comment>
<dbReference type="EMBL" id="BAABIA010000005">
    <property type="protein sequence ID" value="GAA5142768.1"/>
    <property type="molecule type" value="Genomic_DNA"/>
</dbReference>
<feature type="transmembrane region" description="Helical" evidence="9">
    <location>
        <begin position="320"/>
        <end position="338"/>
    </location>
</feature>
<dbReference type="InterPro" id="IPR008756">
    <property type="entry name" value="Peptidase_M56"/>
</dbReference>
<evidence type="ECO:0000256" key="4">
    <source>
        <dbReference type="ARBA" id="ARBA00022692"/>
    </source>
</evidence>
<proteinExistence type="inferred from homology"/>
<feature type="transmembrane region" description="Helical" evidence="9">
    <location>
        <begin position="46"/>
        <end position="70"/>
    </location>
</feature>
<evidence type="ECO:0000256" key="6">
    <source>
        <dbReference type="ARBA" id="ARBA00023136"/>
    </source>
</evidence>
<sequence>MNAPALDSTLHWLLRTSLEASVLILAVLGLRVLLGARLGPAWRIGLWMLVGLKLLLPACIPAGFGLGGWAPQAILETPVSVTTLPASGPAFSLPATEMPAGGAEQTDAPEMAFLLPSLALLWLAGAVLVFGSAVLRQWRFEEKLAAALVGNDPQLLSCLRRLQRLAEIQGPVEIRLLPAGSTPAITGLRSPRLLLPEDWPSRFDEASLRHVLLHELLHVRHRDLLWNWAAVAVQAVHWFNPLVWVIGSRFQADRELRCDAAVLRLLSPNERLAYGHTLLRIQETFFAPPAMAGLAPCVRNHPTLLQRITMIAQPNRNRPWLHAVFTLAFGVLTCYAFTTGQAAEEKTIPAKDRSRDGERSTPTGETGQAPRASREGDGKMTGEREGDRPKKGAREGDGMKKSGTADREGTKTGPRDGDRPKTDERDGDKPRMGERDGDRPKTGQRDGDKPRTGERDGDRPRTGERDGARPKTSERDSQKSGSREGDGNRGSAEAKSPGSASGETLTIRVTKNGDSVILGEEEVAMNRLRGHLQSYLPQHPGAQVIVSGDSGVPDKALAEAMDAVRDNGNKNVRISAE</sequence>
<reference evidence="12" key="1">
    <citation type="journal article" date="2019" name="Int. J. Syst. Evol. Microbiol.">
        <title>The Global Catalogue of Microorganisms (GCM) 10K type strain sequencing project: providing services to taxonomists for standard genome sequencing and annotation.</title>
        <authorList>
            <consortium name="The Broad Institute Genomics Platform"/>
            <consortium name="The Broad Institute Genome Sequencing Center for Infectious Disease"/>
            <person name="Wu L."/>
            <person name="Ma J."/>
        </authorList>
    </citation>
    <scope>NUCLEOTIDE SEQUENCE [LARGE SCALE GENOMIC DNA]</scope>
    <source>
        <strain evidence="12">JCM 18053</strain>
    </source>
</reference>
<keyword evidence="7" id="KW-0653">Protein transport</keyword>
<evidence type="ECO:0000256" key="1">
    <source>
        <dbReference type="ARBA" id="ARBA00004162"/>
    </source>
</evidence>
<gene>
    <name evidence="11" type="ORF">GCM10023213_29310</name>
</gene>
<evidence type="ECO:0000256" key="9">
    <source>
        <dbReference type="SAM" id="Phobius"/>
    </source>
</evidence>
<feature type="transmembrane region" description="Helical" evidence="9">
    <location>
        <begin position="113"/>
        <end position="135"/>
    </location>
</feature>
<evidence type="ECO:0000256" key="5">
    <source>
        <dbReference type="ARBA" id="ARBA00022989"/>
    </source>
</evidence>
<evidence type="ECO:0000259" key="10">
    <source>
        <dbReference type="Pfam" id="PF05569"/>
    </source>
</evidence>
<feature type="transmembrane region" description="Helical" evidence="9">
    <location>
        <begin position="12"/>
        <end position="34"/>
    </location>
</feature>
<organism evidence="11 12">
    <name type="scientific">Prosthecobacter algae</name>
    <dbReference type="NCBI Taxonomy" id="1144682"/>
    <lineage>
        <taxon>Bacteria</taxon>
        <taxon>Pseudomonadati</taxon>
        <taxon>Verrucomicrobiota</taxon>
        <taxon>Verrucomicrobiia</taxon>
        <taxon>Verrucomicrobiales</taxon>
        <taxon>Verrucomicrobiaceae</taxon>
        <taxon>Prosthecobacter</taxon>
    </lineage>
</organism>
<feature type="domain" description="Peptidase M56" evidence="10">
    <location>
        <begin position="13"/>
        <end position="311"/>
    </location>
</feature>
<feature type="compositionally biased region" description="Basic and acidic residues" evidence="8">
    <location>
        <begin position="372"/>
        <end position="487"/>
    </location>
</feature>
<dbReference type="RefSeq" id="WP_345737116.1">
    <property type="nucleotide sequence ID" value="NZ_BAABIA010000005.1"/>
</dbReference>
<evidence type="ECO:0000256" key="8">
    <source>
        <dbReference type="SAM" id="MobiDB-lite"/>
    </source>
</evidence>
<evidence type="ECO:0000256" key="2">
    <source>
        <dbReference type="ARBA" id="ARBA00005811"/>
    </source>
</evidence>
<keyword evidence="12" id="KW-1185">Reference proteome</keyword>
<evidence type="ECO:0000313" key="12">
    <source>
        <dbReference type="Proteomes" id="UP001499852"/>
    </source>
</evidence>
<dbReference type="Pfam" id="PF02472">
    <property type="entry name" value="ExbD"/>
    <property type="match status" value="1"/>
</dbReference>
<dbReference type="Gene3D" id="3.30.420.270">
    <property type="match status" value="1"/>
</dbReference>
<comment type="subcellular location">
    <subcellularLocation>
        <location evidence="1">Cell membrane</location>
        <topology evidence="1">Single-pass membrane protein</topology>
    </subcellularLocation>
    <subcellularLocation>
        <location evidence="7">Cell membrane</location>
        <topology evidence="7">Single-pass type II membrane protein</topology>
    </subcellularLocation>
</comment>
<keyword evidence="4 7" id="KW-0812">Transmembrane</keyword>
<dbReference type="PANTHER" id="PTHR34978">
    <property type="entry name" value="POSSIBLE SENSOR-TRANSDUCER PROTEIN BLAR"/>
    <property type="match status" value="1"/>
</dbReference>
<dbReference type="Pfam" id="PF05569">
    <property type="entry name" value="Peptidase_M56"/>
    <property type="match status" value="1"/>
</dbReference>
<evidence type="ECO:0000256" key="7">
    <source>
        <dbReference type="RuleBase" id="RU003879"/>
    </source>
</evidence>
<dbReference type="CDD" id="cd07341">
    <property type="entry name" value="M56_BlaR1_MecR1_like"/>
    <property type="match status" value="1"/>
</dbReference>
<dbReference type="InterPro" id="IPR052173">
    <property type="entry name" value="Beta-lactam_resp_regulator"/>
</dbReference>
<dbReference type="PANTHER" id="PTHR34978:SF3">
    <property type="entry name" value="SLR0241 PROTEIN"/>
    <property type="match status" value="1"/>
</dbReference>
<protein>
    <recommendedName>
        <fullName evidence="10">Peptidase M56 domain-containing protein</fullName>
    </recommendedName>
</protein>
<feature type="compositionally biased region" description="Polar residues" evidence="8">
    <location>
        <begin position="498"/>
        <end position="507"/>
    </location>
</feature>
<feature type="compositionally biased region" description="Basic and acidic residues" evidence="8">
    <location>
        <begin position="346"/>
        <end position="359"/>
    </location>
</feature>
<keyword evidence="5 9" id="KW-1133">Transmembrane helix</keyword>
<name>A0ABP9P8Z7_9BACT</name>
<feature type="region of interest" description="Disordered" evidence="8">
    <location>
        <begin position="346"/>
        <end position="507"/>
    </location>
</feature>
<keyword evidence="6 9" id="KW-0472">Membrane</keyword>
<dbReference type="InterPro" id="IPR003400">
    <property type="entry name" value="ExbD"/>
</dbReference>
<keyword evidence="3" id="KW-1003">Cell membrane</keyword>
<dbReference type="Proteomes" id="UP001499852">
    <property type="component" value="Unassembled WGS sequence"/>
</dbReference>
<accession>A0ABP9P8Z7</accession>